<dbReference type="InterPro" id="IPR032473">
    <property type="entry name" value="Argonaute_Mid_dom"/>
</dbReference>
<feature type="domain" description="Piwi" evidence="1">
    <location>
        <begin position="167"/>
        <end position="224"/>
    </location>
</feature>
<reference evidence="2" key="1">
    <citation type="journal article" date="2019" name="Sci. Rep.">
        <title>Draft genome of Tanacetum cinerariifolium, the natural source of mosquito coil.</title>
        <authorList>
            <person name="Yamashiro T."/>
            <person name="Shiraishi A."/>
            <person name="Satake H."/>
            <person name="Nakayama K."/>
        </authorList>
    </citation>
    <scope>NUCLEOTIDE SEQUENCE</scope>
</reference>
<dbReference type="Pfam" id="PF16488">
    <property type="entry name" value="ArgoL2"/>
    <property type="match status" value="1"/>
</dbReference>
<gene>
    <name evidence="2" type="ORF">Tci_045411</name>
</gene>
<dbReference type="InterPro" id="IPR012337">
    <property type="entry name" value="RNaseH-like_sf"/>
</dbReference>
<evidence type="ECO:0000313" key="2">
    <source>
        <dbReference type="EMBL" id="GEU73433.1"/>
    </source>
</evidence>
<dbReference type="InterPro" id="IPR032472">
    <property type="entry name" value="ArgoL2"/>
</dbReference>
<dbReference type="Pfam" id="PF16487">
    <property type="entry name" value="ArgoMid"/>
    <property type="match status" value="1"/>
</dbReference>
<comment type="caution">
    <text evidence="2">The sequence shown here is derived from an EMBL/GenBank/DDBJ whole genome shotgun (WGS) entry which is preliminary data.</text>
</comment>
<evidence type="ECO:0000259" key="1">
    <source>
        <dbReference type="PROSITE" id="PS50822"/>
    </source>
</evidence>
<name>A0A6L2MHK8_TANCI</name>
<sequence length="233" mass="26349">MQNSSKSTLYTRSYYLGLRLNNKVLKDNNYNQDKLVREDFGMQVWQQPTAIEARVLPPPSLKYHGSGPQSEVTPFVGAWNMKILKLFSGGTVNYWAVVNFSRQRQQVVDGFVDGIIAMCIDRGMVFDRPLIETRHAPSHNIEKALVDVELQCLTELTQRALGKSLQLLIVILPDMKRSYGLVKIVLETDLGIVSQCCQPKHVTMANRQYFVNLSMKINVKVGGVGNYNPLIFV</sequence>
<dbReference type="AlphaFoldDB" id="A0A6L2MHK8"/>
<dbReference type="EMBL" id="BKCJ010006688">
    <property type="protein sequence ID" value="GEU73433.1"/>
    <property type="molecule type" value="Genomic_DNA"/>
</dbReference>
<dbReference type="SUPFAM" id="SSF53098">
    <property type="entry name" value="Ribonuclease H-like"/>
    <property type="match status" value="1"/>
</dbReference>
<dbReference type="GO" id="GO:0003676">
    <property type="term" value="F:nucleic acid binding"/>
    <property type="evidence" value="ECO:0007669"/>
    <property type="project" value="InterPro"/>
</dbReference>
<dbReference type="Gene3D" id="3.40.50.2300">
    <property type="match status" value="1"/>
</dbReference>
<organism evidence="2">
    <name type="scientific">Tanacetum cinerariifolium</name>
    <name type="common">Dalmatian daisy</name>
    <name type="synonym">Chrysanthemum cinerariifolium</name>
    <dbReference type="NCBI Taxonomy" id="118510"/>
    <lineage>
        <taxon>Eukaryota</taxon>
        <taxon>Viridiplantae</taxon>
        <taxon>Streptophyta</taxon>
        <taxon>Embryophyta</taxon>
        <taxon>Tracheophyta</taxon>
        <taxon>Spermatophyta</taxon>
        <taxon>Magnoliopsida</taxon>
        <taxon>eudicotyledons</taxon>
        <taxon>Gunneridae</taxon>
        <taxon>Pentapetalae</taxon>
        <taxon>asterids</taxon>
        <taxon>campanulids</taxon>
        <taxon>Asterales</taxon>
        <taxon>Asteraceae</taxon>
        <taxon>Asteroideae</taxon>
        <taxon>Anthemideae</taxon>
        <taxon>Anthemidinae</taxon>
        <taxon>Tanacetum</taxon>
    </lineage>
</organism>
<dbReference type="PANTHER" id="PTHR22891">
    <property type="entry name" value="EUKARYOTIC TRANSLATION INITIATION FACTOR 2C"/>
    <property type="match status" value="1"/>
</dbReference>
<accession>A0A6L2MHK8</accession>
<dbReference type="InterPro" id="IPR003165">
    <property type="entry name" value="Piwi"/>
</dbReference>
<proteinExistence type="predicted"/>
<dbReference type="PROSITE" id="PS50822">
    <property type="entry name" value="PIWI"/>
    <property type="match status" value="1"/>
</dbReference>
<dbReference type="Pfam" id="PF02171">
    <property type="entry name" value="Piwi"/>
    <property type="match status" value="1"/>
</dbReference>
<protein>
    <submittedName>
        <fullName evidence="2">Argonaute/Dicer protein, PAZ</fullName>
    </submittedName>
</protein>